<dbReference type="PANTHER" id="PTHR33392:SF6">
    <property type="entry name" value="POLYISOPRENYL-TEICHOIC ACID--PEPTIDOGLYCAN TEICHOIC ACID TRANSFERASE TAGU"/>
    <property type="match status" value="1"/>
</dbReference>
<dbReference type="PANTHER" id="PTHR33392">
    <property type="entry name" value="POLYISOPRENYL-TEICHOIC ACID--PEPTIDOGLYCAN TEICHOIC ACID TRANSFERASE TAGU"/>
    <property type="match status" value="1"/>
</dbReference>
<dbReference type="EMBL" id="MEYQ01000052">
    <property type="protein sequence ID" value="OGD38171.1"/>
    <property type="molecule type" value="Genomic_DNA"/>
</dbReference>
<dbReference type="AlphaFoldDB" id="A0A1F5C5P2"/>
<dbReference type="Gene3D" id="3.40.630.190">
    <property type="entry name" value="LCP protein"/>
    <property type="match status" value="1"/>
</dbReference>
<gene>
    <name evidence="3" type="ORF">A2907_01965</name>
</gene>
<dbReference type="InterPro" id="IPR004474">
    <property type="entry name" value="LytR_CpsA_psr"/>
</dbReference>
<feature type="domain" description="Cell envelope-related transcriptional attenuator" evidence="2">
    <location>
        <begin position="3"/>
        <end position="155"/>
    </location>
</feature>
<reference evidence="3 4" key="1">
    <citation type="journal article" date="2016" name="Nat. Commun.">
        <title>Thousands of microbial genomes shed light on interconnected biogeochemical processes in an aquifer system.</title>
        <authorList>
            <person name="Anantharaman K."/>
            <person name="Brown C.T."/>
            <person name="Hug L.A."/>
            <person name="Sharon I."/>
            <person name="Castelle C.J."/>
            <person name="Probst A.J."/>
            <person name="Thomas B.C."/>
            <person name="Singh A."/>
            <person name="Wilkins M.J."/>
            <person name="Karaoz U."/>
            <person name="Brodie E.L."/>
            <person name="Williams K.H."/>
            <person name="Hubbard S.S."/>
            <person name="Banfield J.F."/>
        </authorList>
    </citation>
    <scope>NUCLEOTIDE SEQUENCE [LARGE SCALE GENOMIC DNA]</scope>
</reference>
<accession>A0A1F5C5P2</accession>
<sequence>MLTDTIIVASVDSKKKQAALISLPRDIYLRIPSTQKKEKINAAYLIGEEKLPGGGGLELSKRAVEYVAGLFIDHVISVDFEAFKEIMDEFGGVDIYLEKEFSENKQWGTNFYIPAGQQHLDGETALYYTRSRFSSNDFDRARRQQQVLMAIKDKATQLGFLTNPFKINSMLEILKNRVKTDITIFDIIKYSRLMQEIEDNDIKYKVFSTEDGTLIQTYIDGAYVLLPASGNFGEIREISKNIFN</sequence>
<evidence type="ECO:0000313" key="4">
    <source>
        <dbReference type="Proteomes" id="UP000177947"/>
    </source>
</evidence>
<dbReference type="NCBIfam" id="TIGR00350">
    <property type="entry name" value="lytR_cpsA_psr"/>
    <property type="match status" value="1"/>
</dbReference>
<dbReference type="Proteomes" id="UP000177947">
    <property type="component" value="Unassembled WGS sequence"/>
</dbReference>
<dbReference type="InterPro" id="IPR050922">
    <property type="entry name" value="LytR/CpsA/Psr_CW_biosynth"/>
</dbReference>
<dbReference type="Pfam" id="PF03816">
    <property type="entry name" value="LytR_cpsA_psr"/>
    <property type="match status" value="1"/>
</dbReference>
<comment type="caution">
    <text evidence="3">The sequence shown here is derived from an EMBL/GenBank/DDBJ whole genome shotgun (WGS) entry which is preliminary data.</text>
</comment>
<comment type="similarity">
    <text evidence="1">Belongs to the LytR/CpsA/Psr (LCP) family.</text>
</comment>
<protein>
    <recommendedName>
        <fullName evidence="2">Cell envelope-related transcriptional attenuator domain-containing protein</fullName>
    </recommendedName>
</protein>
<evidence type="ECO:0000313" key="3">
    <source>
        <dbReference type="EMBL" id="OGD38171.1"/>
    </source>
</evidence>
<organism evidence="3 4">
    <name type="scientific">Candidatus Azambacteria bacterium RIFCSPLOWO2_01_FULL_37_9</name>
    <dbReference type="NCBI Taxonomy" id="1797297"/>
    <lineage>
        <taxon>Bacteria</taxon>
        <taxon>Candidatus Azamiibacteriota</taxon>
    </lineage>
</organism>
<evidence type="ECO:0000259" key="2">
    <source>
        <dbReference type="Pfam" id="PF03816"/>
    </source>
</evidence>
<evidence type="ECO:0000256" key="1">
    <source>
        <dbReference type="ARBA" id="ARBA00006068"/>
    </source>
</evidence>
<name>A0A1F5C5P2_9BACT</name>
<proteinExistence type="inferred from homology"/>